<dbReference type="eggNOG" id="COG1560">
    <property type="taxonomic scope" value="Bacteria"/>
</dbReference>
<dbReference type="RefSeq" id="WP_015331135.1">
    <property type="nucleotide sequence ID" value="NC_020054.1"/>
</dbReference>
<dbReference type="STRING" id="1166018.FAES_2027"/>
<dbReference type="PATRIC" id="fig|1166018.3.peg.3773"/>
<accession>I0K7D3</accession>
<evidence type="ECO:0000256" key="1">
    <source>
        <dbReference type="ARBA" id="ARBA00004533"/>
    </source>
</evidence>
<keyword evidence="2" id="KW-1003">Cell membrane</keyword>
<organism evidence="7 8">
    <name type="scientific">Fibrella aestuarina BUZ 2</name>
    <dbReference type="NCBI Taxonomy" id="1166018"/>
    <lineage>
        <taxon>Bacteria</taxon>
        <taxon>Pseudomonadati</taxon>
        <taxon>Bacteroidota</taxon>
        <taxon>Cytophagia</taxon>
        <taxon>Cytophagales</taxon>
        <taxon>Spirosomataceae</taxon>
        <taxon>Fibrella</taxon>
    </lineage>
</organism>
<keyword evidence="4" id="KW-0808">Transferase</keyword>
<dbReference type="HOGENOM" id="CLU_062626_0_0_10"/>
<gene>
    <name evidence="7" type="ORF">FAES_2027</name>
</gene>
<evidence type="ECO:0000313" key="7">
    <source>
        <dbReference type="EMBL" id="CCH00036.1"/>
    </source>
</evidence>
<sequence>MNPNLTYEQAVDALRIHYDTTDLITSRPQSHLMVSANLQTFLPNLPAADYNRFFADILYYQHLAGMDEKIVTKAAELVITGDADGLWDAAAGKPTIFCTCHLGSYRLLGLLLTRLGLKFSLLIDTNTFQKQGDKFLRIQREAAALFNQPNADMALIDAEQPSAGIQLIRALKQGRILIAYLDGNTGAGGVTRQDDKLVGIDFLGKPLLARKGIAFLSVATQAPIVPIFAYRPDAYTNAVQVFAPITPTETPAAEREAVCASITQRLYDDFATTLRQYPSQWEGWLYVQKYLDLNRLRATYPATNAPAVTDKTDWFFNHTRYANVPDGNTTVLFDKHLYRSFRVTRQLGELLNTPHFRLDAIRKPELIDMLVGQAIVC</sequence>
<evidence type="ECO:0000313" key="8">
    <source>
        <dbReference type="Proteomes" id="UP000011058"/>
    </source>
</evidence>
<dbReference type="AlphaFoldDB" id="I0K7D3"/>
<protein>
    <recommendedName>
        <fullName evidence="9">Lipid A biosynthesis acyltransferase</fullName>
    </recommendedName>
</protein>
<dbReference type="GO" id="GO:0016746">
    <property type="term" value="F:acyltransferase activity"/>
    <property type="evidence" value="ECO:0007669"/>
    <property type="project" value="UniProtKB-KW"/>
</dbReference>
<dbReference type="InterPro" id="IPR004960">
    <property type="entry name" value="LipA_acyltrans"/>
</dbReference>
<dbReference type="Proteomes" id="UP000011058">
    <property type="component" value="Chromosome"/>
</dbReference>
<dbReference type="GO" id="GO:0005886">
    <property type="term" value="C:plasma membrane"/>
    <property type="evidence" value="ECO:0007669"/>
    <property type="project" value="UniProtKB-SubCell"/>
</dbReference>
<keyword evidence="3" id="KW-0997">Cell inner membrane</keyword>
<evidence type="ECO:0000256" key="2">
    <source>
        <dbReference type="ARBA" id="ARBA00022475"/>
    </source>
</evidence>
<evidence type="ECO:0000256" key="4">
    <source>
        <dbReference type="ARBA" id="ARBA00022679"/>
    </source>
</evidence>
<keyword evidence="8" id="KW-1185">Reference proteome</keyword>
<dbReference type="Pfam" id="PF03279">
    <property type="entry name" value="Lip_A_acyltrans"/>
    <property type="match status" value="1"/>
</dbReference>
<keyword evidence="5" id="KW-0472">Membrane</keyword>
<evidence type="ECO:0008006" key="9">
    <source>
        <dbReference type="Google" id="ProtNLM"/>
    </source>
</evidence>
<comment type="subcellular location">
    <subcellularLocation>
        <location evidence="1">Cell inner membrane</location>
    </subcellularLocation>
</comment>
<dbReference type="EMBL" id="HE796683">
    <property type="protein sequence ID" value="CCH00036.1"/>
    <property type="molecule type" value="Genomic_DNA"/>
</dbReference>
<dbReference type="OrthoDB" id="1373292at2"/>
<evidence type="ECO:0000256" key="5">
    <source>
        <dbReference type="ARBA" id="ARBA00023136"/>
    </source>
</evidence>
<evidence type="ECO:0000256" key="6">
    <source>
        <dbReference type="ARBA" id="ARBA00023315"/>
    </source>
</evidence>
<keyword evidence="6" id="KW-0012">Acyltransferase</keyword>
<evidence type="ECO:0000256" key="3">
    <source>
        <dbReference type="ARBA" id="ARBA00022519"/>
    </source>
</evidence>
<dbReference type="KEGG" id="fae:FAES_2027"/>
<proteinExistence type="predicted"/>
<name>I0K7D3_9BACT</name>
<reference evidence="7 8" key="1">
    <citation type="journal article" date="2012" name="J. Bacteriol.">
        <title>Genome Sequence of Fibrella aestuarina BUZ 2T, a Filamentous Marine Bacterium.</title>
        <authorList>
            <person name="Filippini M."/>
            <person name="Qi W."/>
            <person name="Blom J."/>
            <person name="Goesmann A."/>
            <person name="Smits T.H."/>
            <person name="Bagheri H.C."/>
        </authorList>
    </citation>
    <scope>NUCLEOTIDE SEQUENCE [LARGE SCALE GENOMIC DNA]</scope>
    <source>
        <strain evidence="8">BUZ 2T</strain>
    </source>
</reference>
<dbReference type="GO" id="GO:0009247">
    <property type="term" value="P:glycolipid biosynthetic process"/>
    <property type="evidence" value="ECO:0007669"/>
    <property type="project" value="UniProtKB-ARBA"/>
</dbReference>